<feature type="transmembrane region" description="Helical" evidence="2">
    <location>
        <begin position="337"/>
        <end position="356"/>
    </location>
</feature>
<gene>
    <name evidence="3" type="ORF">Pa4123_75480</name>
</gene>
<dbReference type="NCBIfam" id="TIGR01167">
    <property type="entry name" value="LPXTG_anchor"/>
    <property type="match status" value="1"/>
</dbReference>
<evidence type="ECO:0000313" key="3">
    <source>
        <dbReference type="EMBL" id="GLI02270.1"/>
    </source>
</evidence>
<protein>
    <recommendedName>
        <fullName evidence="5">Gram-positive cocci surface proteins LPxTG domain-containing protein</fullName>
    </recommendedName>
</protein>
<keyword evidence="2" id="KW-0812">Transmembrane</keyword>
<feature type="region of interest" description="Disordered" evidence="1">
    <location>
        <begin position="32"/>
        <end position="51"/>
    </location>
</feature>
<sequence length="365" mass="37962">MLVAPDHKVRTTSAVTLAESVDLQTAAEAAVSGAPGSTVDTKPTVHNGGKTTSRGAVLVARADHLVQYAGNFSNCETIDYVGAICTFDEELEPGKSYRLSAALPFKLDKDVRTGAVLQAFSDWWTKDDWDLVNRSFPDDGTPGTGAKLRLVVDPSAKPAAPQTDPDRTNTFTQIAVKVTGNQHADLSVKGATASGKKGDVVQVSPSYTNLGPAVLEYQPGPVFRVTIPQRTTAVDVSGDCQPYTSDEEWDQWGDKWGEPGAREYGCVAGQTPKGVEYGYEFGLRIDKVVAGASGAVAVRLGGDPNGANDTAKIVINPADAGGGGGGDLPVTGASAGLIAGLGGLLLAAGIGGYLLAKRRRTRFVS</sequence>
<keyword evidence="2" id="KW-1133">Transmembrane helix</keyword>
<name>A0ABQ5R8H1_9ACTN</name>
<dbReference type="EMBL" id="BSDI01000057">
    <property type="protein sequence ID" value="GLI02270.1"/>
    <property type="molecule type" value="Genomic_DNA"/>
</dbReference>
<dbReference type="RefSeq" id="WP_281903762.1">
    <property type="nucleotide sequence ID" value="NZ_BSDI01000057.1"/>
</dbReference>
<evidence type="ECO:0000313" key="4">
    <source>
        <dbReference type="Proteomes" id="UP001144280"/>
    </source>
</evidence>
<reference evidence="3" key="1">
    <citation type="submission" date="2022-12" db="EMBL/GenBank/DDBJ databases">
        <title>New Phytohabitans aurantiacus sp. RD004123 nov., an actinomycete isolated from soil.</title>
        <authorList>
            <person name="Triningsih D.W."/>
            <person name="Harunari E."/>
            <person name="Igarashi Y."/>
        </authorList>
    </citation>
    <scope>NUCLEOTIDE SEQUENCE</scope>
    <source>
        <strain evidence="3">RD004123</strain>
    </source>
</reference>
<comment type="caution">
    <text evidence="3">The sequence shown here is derived from an EMBL/GenBank/DDBJ whole genome shotgun (WGS) entry which is preliminary data.</text>
</comment>
<dbReference type="Proteomes" id="UP001144280">
    <property type="component" value="Unassembled WGS sequence"/>
</dbReference>
<organism evidence="3 4">
    <name type="scientific">Phytohabitans aurantiacus</name>
    <dbReference type="NCBI Taxonomy" id="3016789"/>
    <lineage>
        <taxon>Bacteria</taxon>
        <taxon>Bacillati</taxon>
        <taxon>Actinomycetota</taxon>
        <taxon>Actinomycetes</taxon>
        <taxon>Micromonosporales</taxon>
        <taxon>Micromonosporaceae</taxon>
    </lineage>
</organism>
<proteinExistence type="predicted"/>
<evidence type="ECO:0000256" key="1">
    <source>
        <dbReference type="SAM" id="MobiDB-lite"/>
    </source>
</evidence>
<keyword evidence="4" id="KW-1185">Reference proteome</keyword>
<evidence type="ECO:0000256" key="2">
    <source>
        <dbReference type="SAM" id="Phobius"/>
    </source>
</evidence>
<accession>A0ABQ5R8H1</accession>
<keyword evidence="2" id="KW-0472">Membrane</keyword>
<evidence type="ECO:0008006" key="5">
    <source>
        <dbReference type="Google" id="ProtNLM"/>
    </source>
</evidence>